<accession>A0A085WLL7</accession>
<comment type="caution">
    <text evidence="2">The sequence shown here is derived from an EMBL/GenBank/DDBJ whole genome shotgun (WGS) entry which is preliminary data.</text>
</comment>
<name>A0A085WLL7_9BACT</name>
<protein>
    <submittedName>
        <fullName evidence="2">Uncharacterized protein</fullName>
    </submittedName>
</protein>
<evidence type="ECO:0000313" key="3">
    <source>
        <dbReference type="Proteomes" id="UP000028725"/>
    </source>
</evidence>
<dbReference type="Proteomes" id="UP000028725">
    <property type="component" value="Unassembled WGS sequence"/>
</dbReference>
<feature type="compositionally biased region" description="Low complexity" evidence="1">
    <location>
        <begin position="1"/>
        <end position="18"/>
    </location>
</feature>
<feature type="region of interest" description="Disordered" evidence="1">
    <location>
        <begin position="1"/>
        <end position="37"/>
    </location>
</feature>
<keyword evidence="3" id="KW-1185">Reference proteome</keyword>
<dbReference type="AlphaFoldDB" id="A0A085WLL7"/>
<reference evidence="2 3" key="1">
    <citation type="submission" date="2014-04" db="EMBL/GenBank/DDBJ databases">
        <title>Genome assembly of Hyalangium minutum DSM 14724.</title>
        <authorList>
            <person name="Sharma G."/>
            <person name="Subramanian S."/>
        </authorList>
    </citation>
    <scope>NUCLEOTIDE SEQUENCE [LARGE SCALE GENOMIC DNA]</scope>
    <source>
        <strain evidence="2 3">DSM 14724</strain>
    </source>
</reference>
<dbReference type="EMBL" id="JMCB01000006">
    <property type="protein sequence ID" value="KFE68580.1"/>
    <property type="molecule type" value="Genomic_DNA"/>
</dbReference>
<organism evidence="2 3">
    <name type="scientific">Hyalangium minutum</name>
    <dbReference type="NCBI Taxonomy" id="394096"/>
    <lineage>
        <taxon>Bacteria</taxon>
        <taxon>Pseudomonadati</taxon>
        <taxon>Myxococcota</taxon>
        <taxon>Myxococcia</taxon>
        <taxon>Myxococcales</taxon>
        <taxon>Cystobacterineae</taxon>
        <taxon>Archangiaceae</taxon>
        <taxon>Hyalangium</taxon>
    </lineage>
</organism>
<proteinExistence type="predicted"/>
<sequence length="62" mass="6604">MGAALAGRGARAPGAASRGWKRTNHRASSCASRHERSPTAFDAALSAGMRLRTRLRGLRVSR</sequence>
<gene>
    <name evidence="2" type="ORF">DB31_7817</name>
</gene>
<evidence type="ECO:0000313" key="2">
    <source>
        <dbReference type="EMBL" id="KFE68580.1"/>
    </source>
</evidence>
<evidence type="ECO:0000256" key="1">
    <source>
        <dbReference type="SAM" id="MobiDB-lite"/>
    </source>
</evidence>